<dbReference type="AlphaFoldDB" id="A0A1E5G2T2"/>
<sequence>MLAMLWKRRVIIYIIIIFLAIPLHAIKAPTGSADSPDTTYIDEGKTVTTEAYEDNGYNSDDGNSGGSEGTGYTDEIENNEDAEYTGGTEDNGGIDEAENVEDVEGTKEAENIEKEDIQVMEEPEENKEYEDTETVDEQTLGSDITLSAEAIDSPLTQNNIHGAMLRLTLTNEEFVPNASLNSFILNNAPPVLTVVGFNRNNSYRNMGFLELAFTGEIDKHYLDFTITVLKEATRGSLDLNSNAIPIFYLVDGNINIYATTNPSLLYEKNLQGSVINLTINEGFFQSTLNSYDIQLNNAPHGVSIGTVVRDTPTQARAILSFNNDNYSLDGDVFFSVTVLSSGIKSASSATSNSLMIKATPKIDGHGSYTSLEKSYPTYIQVVGYSSANNQLQIYFDLLTTRFVDSTQTVTFHYFAEVYNQQQQLIGNVGDYKNTEIAISSSGDNIVQGITKAINLNQPLSEEYRVVITVKSVLINSS</sequence>
<name>A0A1E5G2T2_9FIRM</name>
<reference evidence="2 3" key="1">
    <citation type="submission" date="2016-09" db="EMBL/GenBank/DDBJ databases">
        <title>Draft genome sequence for the type strain of Desulfuribacillus alkaliarsenatis AHT28, an obligately anaerobic, sulfidogenic bacterium isolated from Russian soda lake sediments.</title>
        <authorList>
            <person name="Abin C.A."/>
            <person name="Hollibaugh J.T."/>
        </authorList>
    </citation>
    <scope>NUCLEOTIDE SEQUENCE [LARGE SCALE GENOMIC DNA]</scope>
    <source>
        <strain evidence="2 3">AHT28</strain>
    </source>
</reference>
<feature type="region of interest" description="Disordered" evidence="1">
    <location>
        <begin position="49"/>
        <end position="107"/>
    </location>
</feature>
<gene>
    <name evidence="2" type="ORF">BHF68_03930</name>
</gene>
<accession>A0A1E5G2T2</accession>
<comment type="caution">
    <text evidence="2">The sequence shown here is derived from an EMBL/GenBank/DDBJ whole genome shotgun (WGS) entry which is preliminary data.</text>
</comment>
<feature type="compositionally biased region" description="Acidic residues" evidence="1">
    <location>
        <begin position="92"/>
        <end position="103"/>
    </location>
</feature>
<dbReference type="STRING" id="766136.BHF68_03930"/>
<evidence type="ECO:0000313" key="3">
    <source>
        <dbReference type="Proteomes" id="UP000094296"/>
    </source>
</evidence>
<evidence type="ECO:0000256" key="1">
    <source>
        <dbReference type="SAM" id="MobiDB-lite"/>
    </source>
</evidence>
<keyword evidence="3" id="KW-1185">Reference proteome</keyword>
<evidence type="ECO:0000313" key="2">
    <source>
        <dbReference type="EMBL" id="OEF97368.1"/>
    </source>
</evidence>
<protein>
    <submittedName>
        <fullName evidence="2">Uncharacterized protein</fullName>
    </submittedName>
</protein>
<organism evidence="2 3">
    <name type="scientific">Desulfuribacillus alkaliarsenatis</name>
    <dbReference type="NCBI Taxonomy" id="766136"/>
    <lineage>
        <taxon>Bacteria</taxon>
        <taxon>Bacillati</taxon>
        <taxon>Bacillota</taxon>
        <taxon>Desulfuribacillia</taxon>
        <taxon>Desulfuribacillales</taxon>
        <taxon>Desulfuribacillaceae</taxon>
        <taxon>Desulfuribacillus</taxon>
    </lineage>
</organism>
<feature type="compositionally biased region" description="Acidic residues" evidence="1">
    <location>
        <begin position="74"/>
        <end position="83"/>
    </location>
</feature>
<dbReference type="Proteomes" id="UP000094296">
    <property type="component" value="Unassembled WGS sequence"/>
</dbReference>
<proteinExistence type="predicted"/>
<dbReference type="EMBL" id="MIJE01000011">
    <property type="protein sequence ID" value="OEF97368.1"/>
    <property type="molecule type" value="Genomic_DNA"/>
</dbReference>